<evidence type="ECO:0000313" key="4">
    <source>
        <dbReference type="Proteomes" id="UP000009170"/>
    </source>
</evidence>
<gene>
    <name evidence="3" type="ORF">OT_ostta15g01760</name>
</gene>
<reference evidence="3 4" key="2">
    <citation type="journal article" date="2014" name="BMC Genomics">
        <title>An improved genome of the model marine alga Ostreococcus tauri unfolds by assessing Illumina de novo assemblies.</title>
        <authorList>
            <person name="Blanc-Mathieu R."/>
            <person name="Verhelst B."/>
            <person name="Derelle E."/>
            <person name="Rombauts S."/>
            <person name="Bouget F.Y."/>
            <person name="Carre I."/>
            <person name="Chateau A."/>
            <person name="Eyre-Walker A."/>
            <person name="Grimsley N."/>
            <person name="Moreau H."/>
            <person name="Piegu B."/>
            <person name="Rivals E."/>
            <person name="Schackwitz W."/>
            <person name="Van de Peer Y."/>
            <person name="Piganeau G."/>
        </authorList>
    </citation>
    <scope>NUCLEOTIDE SEQUENCE [LARGE SCALE GENOMIC DNA]</scope>
    <source>
        <strain evidence="4">OTTH 0595 / CCAP 157/2 / RCC745</strain>
    </source>
</reference>
<dbReference type="PANTHER" id="PTHR13490:SF0">
    <property type="entry name" value="SMALL RIBOSOMAL SUBUNIT PROTEIN MS35"/>
    <property type="match status" value="1"/>
</dbReference>
<dbReference type="InParanoid" id="A0A096PB13"/>
<dbReference type="PANTHER" id="PTHR13490">
    <property type="entry name" value="MITOCHONDRIAL 28S RIBOSOMAL PROTEIN S28"/>
    <property type="match status" value="1"/>
</dbReference>
<evidence type="ECO:0000256" key="1">
    <source>
        <dbReference type="SAM" id="MobiDB-lite"/>
    </source>
</evidence>
<feature type="region of interest" description="Disordered" evidence="1">
    <location>
        <begin position="43"/>
        <end position="137"/>
    </location>
</feature>
<dbReference type="OrthoDB" id="283424at2759"/>
<dbReference type="KEGG" id="ota:OT_ostta15g01760"/>
<dbReference type="EMBL" id="CAID01000015">
    <property type="protein sequence ID" value="CEG01786.1"/>
    <property type="molecule type" value="Genomic_DNA"/>
</dbReference>
<keyword evidence="3" id="KW-0687">Ribonucleoprotein</keyword>
<evidence type="ECO:0000259" key="2">
    <source>
        <dbReference type="Pfam" id="PF10213"/>
    </source>
</evidence>
<proteinExistence type="predicted"/>
<dbReference type="GO" id="GO:0003735">
    <property type="term" value="F:structural constituent of ribosome"/>
    <property type="evidence" value="ECO:0007669"/>
    <property type="project" value="InterPro"/>
</dbReference>
<dbReference type="RefSeq" id="XP_022841168.1">
    <property type="nucleotide sequence ID" value="XM_022982413.1"/>
</dbReference>
<dbReference type="InterPro" id="IPR039848">
    <property type="entry name" value="Ribosomal_mS35_mt"/>
</dbReference>
<dbReference type="GO" id="GO:0032543">
    <property type="term" value="P:mitochondrial translation"/>
    <property type="evidence" value="ECO:0007669"/>
    <property type="project" value="InterPro"/>
</dbReference>
<feature type="compositionally biased region" description="Low complexity" evidence="1">
    <location>
        <begin position="88"/>
        <end position="113"/>
    </location>
</feature>
<dbReference type="InterPro" id="IPR019349">
    <property type="entry name" value="Ribosomal_mS35_mit"/>
</dbReference>
<feature type="compositionally biased region" description="Low complexity" evidence="1">
    <location>
        <begin position="43"/>
        <end position="57"/>
    </location>
</feature>
<keyword evidence="4" id="KW-1185">Reference proteome</keyword>
<dbReference type="GO" id="GO:0005763">
    <property type="term" value="C:mitochondrial small ribosomal subunit"/>
    <property type="evidence" value="ECO:0007669"/>
    <property type="project" value="TreeGrafter"/>
</dbReference>
<dbReference type="GeneID" id="9830896"/>
<comment type="caution">
    <text evidence="3">The sequence shown here is derived from an EMBL/GenBank/DDBJ whole genome shotgun (WGS) entry which is preliminary data.</text>
</comment>
<evidence type="ECO:0000313" key="3">
    <source>
        <dbReference type="EMBL" id="CEG01786.1"/>
    </source>
</evidence>
<accession>A0A096PB13</accession>
<protein>
    <submittedName>
        <fullName evidence="3">Ribosomal protein S24/S35,mitochondrial,conserved domain</fullName>
    </submittedName>
</protein>
<dbReference type="Proteomes" id="UP000009170">
    <property type="component" value="Unassembled WGS sequence"/>
</dbReference>
<feature type="domain" description="Small ribosomal subunit protein mS35 mitochondrial conserved" evidence="2">
    <location>
        <begin position="233"/>
        <end position="317"/>
    </location>
</feature>
<keyword evidence="3" id="KW-0689">Ribosomal protein</keyword>
<organism evidence="3 4">
    <name type="scientific">Ostreococcus tauri</name>
    <name type="common">Marine green alga</name>
    <dbReference type="NCBI Taxonomy" id="70448"/>
    <lineage>
        <taxon>Eukaryota</taxon>
        <taxon>Viridiplantae</taxon>
        <taxon>Chlorophyta</taxon>
        <taxon>Mamiellophyceae</taxon>
        <taxon>Mamiellales</taxon>
        <taxon>Bathycoccaceae</taxon>
        <taxon>Ostreococcus</taxon>
    </lineage>
</organism>
<name>A0A096PB13_OSTTA</name>
<feature type="region of interest" description="Disordered" evidence="1">
    <location>
        <begin position="312"/>
        <end position="332"/>
    </location>
</feature>
<dbReference type="STRING" id="70448.A0A096PB13"/>
<sequence>MARVRSLRGAASLARHFVDALPPANASRTSLVASASTIERAIASGGSSSRSNFSSAATLGFGRSAGTRGVGDDRTSVRHSLKPTRTFASSSEGGENGEGETATSESEVASGTEKSTEEEDIGWTFGVKNQRRPTRRDKGSYDAFLTEIDSYPTRHDVRDVYNAREWVEASLEESCAQVEVLVDKMLAGMKEMEALEEKYADIFPEQGNTDDGSEQDAVLTWKSEFVMEPGDVQEHPLNWKVSVEVKLSELQRVTGLSDEAIEYIKLLVDKRYNAKQDTLRIVCRRNNNREHNRQWCLKVLYDLIQEGNREYPSDSYSFTPDLGSSSATTSNA</sequence>
<feature type="compositionally biased region" description="Polar residues" evidence="1">
    <location>
        <begin position="314"/>
        <end position="332"/>
    </location>
</feature>
<dbReference type="Pfam" id="PF10213">
    <property type="entry name" value="MRP-S28"/>
    <property type="match status" value="1"/>
</dbReference>
<dbReference type="AlphaFoldDB" id="A0A096PB13"/>
<reference evidence="4" key="1">
    <citation type="journal article" date="2006" name="Proc. Natl. Acad. Sci. U.S.A.">
        <title>Genome analysis of the smallest free-living eukaryote Ostreococcus tauri unveils many unique features.</title>
        <authorList>
            <person name="Derelle E."/>
            <person name="Ferraz C."/>
            <person name="Rombauts S."/>
            <person name="Rouze P."/>
            <person name="Worden A.Z."/>
            <person name="Robbens S."/>
            <person name="Partensky F."/>
            <person name="Degroeve S."/>
            <person name="Echeynie S."/>
            <person name="Cooke R."/>
            <person name="Saeys Y."/>
            <person name="Wuyts J."/>
            <person name="Jabbari K."/>
            <person name="Bowler C."/>
            <person name="Panaud O."/>
            <person name="Piegu B."/>
            <person name="Ball S.G."/>
            <person name="Ral J.-P."/>
            <person name="Bouget F.-Y."/>
            <person name="Piganeau G."/>
            <person name="De Baets B."/>
            <person name="Picard A."/>
            <person name="Delseny M."/>
            <person name="Demaille J."/>
            <person name="Van de Peer Y."/>
            <person name="Moreau H."/>
        </authorList>
    </citation>
    <scope>NUCLEOTIDE SEQUENCE [LARGE SCALE GENOMIC DNA]</scope>
    <source>
        <strain evidence="4">OTTH 0595 / CCAP 157/2 / RCC745</strain>
    </source>
</reference>